<gene>
    <name evidence="1" type="ORF">OXX778_LOCUS14466</name>
</gene>
<feature type="non-terminal residue" evidence="1">
    <location>
        <position position="159"/>
    </location>
</feature>
<dbReference type="AlphaFoldDB" id="A0A814E073"/>
<accession>A0A814E073</accession>
<sequence length="159" mass="19070">MWRKIQEVGLSIDYVINQDLNKALVLPQCLDYFPVDDVIDGLNEVKKSNAKIFDDERVRDYYEYFEKNYVVNYEVTRGRYNKKIYIAKEPLFPAKHWNINARINDDLPRTNNFCEAWHNSFTGMLNKHPYVYELINDLGMNKARLRKKLFKLKLVKEKL</sequence>
<keyword evidence="2" id="KW-1185">Reference proteome</keyword>
<proteinExistence type="predicted"/>
<organism evidence="1 2">
    <name type="scientific">Brachionus calyciflorus</name>
    <dbReference type="NCBI Taxonomy" id="104777"/>
    <lineage>
        <taxon>Eukaryota</taxon>
        <taxon>Metazoa</taxon>
        <taxon>Spiralia</taxon>
        <taxon>Gnathifera</taxon>
        <taxon>Rotifera</taxon>
        <taxon>Eurotatoria</taxon>
        <taxon>Monogononta</taxon>
        <taxon>Pseudotrocha</taxon>
        <taxon>Ploima</taxon>
        <taxon>Brachionidae</taxon>
        <taxon>Brachionus</taxon>
    </lineage>
</organism>
<reference evidence="1" key="1">
    <citation type="submission" date="2021-02" db="EMBL/GenBank/DDBJ databases">
        <authorList>
            <person name="Nowell W R."/>
        </authorList>
    </citation>
    <scope>NUCLEOTIDE SEQUENCE</scope>
    <source>
        <strain evidence="1">Ploen Becks lab</strain>
    </source>
</reference>
<evidence type="ECO:0000313" key="2">
    <source>
        <dbReference type="Proteomes" id="UP000663879"/>
    </source>
</evidence>
<dbReference type="Proteomes" id="UP000663879">
    <property type="component" value="Unassembled WGS sequence"/>
</dbReference>
<comment type="caution">
    <text evidence="1">The sequence shown here is derived from an EMBL/GenBank/DDBJ whole genome shotgun (WGS) entry which is preliminary data.</text>
</comment>
<dbReference type="OrthoDB" id="10067596at2759"/>
<evidence type="ECO:0000313" key="1">
    <source>
        <dbReference type="EMBL" id="CAF0961381.1"/>
    </source>
</evidence>
<protein>
    <submittedName>
        <fullName evidence="1">Uncharacterized protein</fullName>
    </submittedName>
</protein>
<dbReference type="EMBL" id="CAJNOC010002984">
    <property type="protein sequence ID" value="CAF0961381.1"/>
    <property type="molecule type" value="Genomic_DNA"/>
</dbReference>
<name>A0A814E073_9BILA</name>